<name>A0A2W7NGC6_9BACT</name>
<dbReference type="Gene3D" id="2.60.40.10">
    <property type="entry name" value="Immunoglobulins"/>
    <property type="match status" value="2"/>
</dbReference>
<dbReference type="InterPro" id="IPR013783">
    <property type="entry name" value="Ig-like_fold"/>
</dbReference>
<dbReference type="InterPro" id="IPR036116">
    <property type="entry name" value="FN3_sf"/>
</dbReference>
<comment type="caution">
    <text evidence="1">The sequence shown here is derived from an EMBL/GenBank/DDBJ whole genome shotgun (WGS) entry which is preliminary data.</text>
</comment>
<evidence type="ECO:0000313" key="2">
    <source>
        <dbReference type="Proteomes" id="UP000249239"/>
    </source>
</evidence>
<dbReference type="EMBL" id="QKZK01000010">
    <property type="protein sequence ID" value="PZX17237.1"/>
    <property type="molecule type" value="Genomic_DNA"/>
</dbReference>
<keyword evidence="2" id="KW-1185">Reference proteome</keyword>
<gene>
    <name evidence="1" type="ORF">LX69_01552</name>
</gene>
<reference evidence="1 2" key="1">
    <citation type="submission" date="2018-06" db="EMBL/GenBank/DDBJ databases">
        <title>Genomic Encyclopedia of Archaeal and Bacterial Type Strains, Phase II (KMG-II): from individual species to whole genera.</title>
        <authorList>
            <person name="Goeker M."/>
        </authorList>
    </citation>
    <scope>NUCLEOTIDE SEQUENCE [LARGE SCALE GENOMIC DNA]</scope>
    <source>
        <strain evidence="1 2">DSM 6779</strain>
    </source>
</reference>
<evidence type="ECO:0008006" key="3">
    <source>
        <dbReference type="Google" id="ProtNLM"/>
    </source>
</evidence>
<dbReference type="Proteomes" id="UP000249239">
    <property type="component" value="Unassembled WGS sequence"/>
</dbReference>
<protein>
    <recommendedName>
        <fullName evidence="3">Fibronectin type-III domain-containing protein</fullName>
    </recommendedName>
</protein>
<dbReference type="AlphaFoldDB" id="A0A2W7NGC6"/>
<sequence length="221" mass="22981">MFSVLLLMAGCSGDDATPPPGAVVLVSPAGSEVCVKGKTTSGTTTSMVAFSWKAAEGAENYRVDVTNLNTQAKVSQTVKGVTFSTALDVNAYYSWQITALNGGGESSSEAFGFYLSGTPASNYAPFPAELTFPTMDAVLSAGSESALSVSFQWMGTDLDNDVAGYLFYLDQADASTQVGSLLSSGAVTHSLDRGKTYFWKVVTTDKAGNNSTSAVASFSIQ</sequence>
<evidence type="ECO:0000313" key="1">
    <source>
        <dbReference type="EMBL" id="PZX17237.1"/>
    </source>
</evidence>
<proteinExistence type="predicted"/>
<accession>A0A2W7NGC6</accession>
<organism evidence="1 2">
    <name type="scientific">Breznakibacter xylanolyticus</name>
    <dbReference type="NCBI Taxonomy" id="990"/>
    <lineage>
        <taxon>Bacteria</taxon>
        <taxon>Pseudomonadati</taxon>
        <taxon>Bacteroidota</taxon>
        <taxon>Bacteroidia</taxon>
        <taxon>Marinilabiliales</taxon>
        <taxon>Marinilabiliaceae</taxon>
        <taxon>Breznakibacter</taxon>
    </lineage>
</organism>
<dbReference type="SUPFAM" id="SSF49265">
    <property type="entry name" value="Fibronectin type III"/>
    <property type="match status" value="1"/>
</dbReference>